<dbReference type="PANTHER" id="PTHR11452">
    <property type="entry name" value="ALPHA-GALACTOSIDASE/ALPHA-N-ACETYLGALACTOSAMINIDASE"/>
    <property type="match status" value="1"/>
</dbReference>
<dbReference type="Gene3D" id="2.60.40.1180">
    <property type="entry name" value="Golgi alpha-mannosidase II"/>
    <property type="match status" value="1"/>
</dbReference>
<dbReference type="SUPFAM" id="SSF51445">
    <property type="entry name" value="(Trans)glycosidases"/>
    <property type="match status" value="1"/>
</dbReference>
<evidence type="ECO:0000256" key="5">
    <source>
        <dbReference type="SAM" id="SignalP"/>
    </source>
</evidence>
<dbReference type="Gene3D" id="2.60.120.260">
    <property type="entry name" value="Galactose-binding domain-like"/>
    <property type="match status" value="1"/>
</dbReference>
<keyword evidence="3" id="KW-0378">Hydrolase</keyword>
<dbReference type="InterPro" id="IPR002241">
    <property type="entry name" value="Glyco_hydro_27"/>
</dbReference>
<feature type="domain" description="CBM6" evidence="6">
    <location>
        <begin position="47"/>
        <end position="169"/>
    </location>
</feature>
<protein>
    <submittedName>
        <fullName evidence="7">Carbohydrate-binding protein</fullName>
    </submittedName>
</protein>
<sequence length="871" mass="95410">MNIPIHRFFRRSFMLFLSILLAGAALGGSLAAAEQQETASTTAGSVLSYEAESTPNTLTGNAGVVDCGFCSGGQKVGNLYGGSSLKFNQIQVDKAGVYDMNMFYISGDSRAASISVNGAEKENFSFPKTADWDTMGTYKIQIVLHQGSNTILFDDAGGYSPDLDKIELSYHSAGDDGSGSDENIGDLGRQKQVTPYGGSITLTEYAKGFKVSNPTYELMYNTSTGLSQFNWNGQAVAKGLYSEIELDQMVASTDYKHHKFNKNQIIPFQDATGEGIKVTVVNEHGGLPSLSQIYYIYNDGPYLLTETAASHKTELSTANIAPIAMEARGGIDIGSYDDNRVLVVPFDNDAWSRYQAKTMNTGLNNDLYISSELTAIYDNTSRNGLVIGSVTHDTWKTGIYWSGSNDKLNTLRVYGGFTSSTSTWDTIPHGKVTGKQVASPKIMVGFFEDYRTGLEAFGHVNAAIEPPLAFGEDIPQGVPVGWNSWGAYDSGLSYDKTVSVSNYFRDHIQDESFNNEGHIYINLDSYWDNMTDQQLSDLVQVIHGNGQKAGIYYSPFVYWGNNMEQEVEGTNGQYKYGDIVLRDPEGNVLPTLDGAYAVDPTHPGVKQRIDYYMNNFKRKGFEYIKIDFLSHGAMEGKHYDPKVQTGIQAYNQGMAYLNEVLDGSMFISASIAPLFPSQYAHSRRISCDIDGSLGSTEYQLNNLTYGWWQNGTIYHYTDPDYMHLTKGGSIEGARSRVNAAAISGTVFLNSDDVTDTTARQYMETLLTNPELNKLAMKGKAFRPVEGNTGTQAANVFVLDDQGTHYVAVFNYTQVSAQRTVDLVRAGITSGGSASYTVTDLWSGESRTVTGTSLDVALQAAESKLYKIVPNP</sequence>
<keyword evidence="2 5" id="KW-0732">Signal</keyword>
<name>A0A163EQX2_9BACL</name>
<dbReference type="SUPFAM" id="SSF51011">
    <property type="entry name" value="Glycosyl hydrolase domain"/>
    <property type="match status" value="1"/>
</dbReference>
<organism evidence="7 8">
    <name type="scientific">Paenibacillus glucanolyticus</name>
    <dbReference type="NCBI Taxonomy" id="59843"/>
    <lineage>
        <taxon>Bacteria</taxon>
        <taxon>Bacillati</taxon>
        <taxon>Bacillota</taxon>
        <taxon>Bacilli</taxon>
        <taxon>Bacillales</taxon>
        <taxon>Paenibacillaceae</taxon>
        <taxon>Paenibacillus</taxon>
    </lineage>
</organism>
<accession>A0A163EQX2</accession>
<dbReference type="GO" id="GO:0004553">
    <property type="term" value="F:hydrolase activity, hydrolyzing O-glycosyl compounds"/>
    <property type="evidence" value="ECO:0007669"/>
    <property type="project" value="InterPro"/>
</dbReference>
<dbReference type="InterPro" id="IPR013785">
    <property type="entry name" value="Aldolase_TIM"/>
</dbReference>
<dbReference type="PROSITE" id="PS51175">
    <property type="entry name" value="CBM6"/>
    <property type="match status" value="1"/>
</dbReference>
<dbReference type="InterPro" id="IPR005084">
    <property type="entry name" value="CBM6"/>
</dbReference>
<dbReference type="RefSeq" id="WP_063480136.1">
    <property type="nucleotide sequence ID" value="NZ_CP147845.1"/>
</dbReference>
<feature type="signal peptide" evidence="5">
    <location>
        <begin position="1"/>
        <end position="27"/>
    </location>
</feature>
<dbReference type="Pfam" id="PF17801">
    <property type="entry name" value="Melibiase_C"/>
    <property type="match status" value="1"/>
</dbReference>
<feature type="chain" id="PRO_5038784977" evidence="5">
    <location>
        <begin position="28"/>
        <end position="871"/>
    </location>
</feature>
<comment type="caution">
    <text evidence="7">The sequence shown here is derived from an EMBL/GenBank/DDBJ whole genome shotgun (WGS) entry which is preliminary data.</text>
</comment>
<dbReference type="STRING" id="59843.A3958_00460"/>
<dbReference type="InterPro" id="IPR008979">
    <property type="entry name" value="Galactose-bd-like_sf"/>
</dbReference>
<dbReference type="CDD" id="cd04081">
    <property type="entry name" value="CBM35_galactosidase-like"/>
    <property type="match status" value="1"/>
</dbReference>
<evidence type="ECO:0000259" key="6">
    <source>
        <dbReference type="PROSITE" id="PS51175"/>
    </source>
</evidence>
<dbReference type="GO" id="GO:0005975">
    <property type="term" value="P:carbohydrate metabolic process"/>
    <property type="evidence" value="ECO:0007669"/>
    <property type="project" value="InterPro"/>
</dbReference>
<evidence type="ECO:0000256" key="2">
    <source>
        <dbReference type="ARBA" id="ARBA00022729"/>
    </source>
</evidence>
<evidence type="ECO:0000313" key="8">
    <source>
        <dbReference type="Proteomes" id="UP000076796"/>
    </source>
</evidence>
<gene>
    <name evidence="7" type="ORF">AWU65_28175</name>
</gene>
<dbReference type="InterPro" id="IPR017853">
    <property type="entry name" value="GH"/>
</dbReference>
<evidence type="ECO:0000256" key="4">
    <source>
        <dbReference type="ARBA" id="ARBA00023295"/>
    </source>
</evidence>
<keyword evidence="8" id="KW-1185">Reference proteome</keyword>
<dbReference type="Gene3D" id="3.20.20.70">
    <property type="entry name" value="Aldolase class I"/>
    <property type="match status" value="1"/>
</dbReference>
<evidence type="ECO:0000256" key="3">
    <source>
        <dbReference type="ARBA" id="ARBA00022801"/>
    </source>
</evidence>
<dbReference type="InterPro" id="IPR013780">
    <property type="entry name" value="Glyco_hydro_b"/>
</dbReference>
<evidence type="ECO:0000256" key="1">
    <source>
        <dbReference type="ARBA" id="ARBA00009743"/>
    </source>
</evidence>
<reference evidence="7" key="1">
    <citation type="journal article" date="2016" name="Genome Announc.">
        <title>Draft genomes of two strains of Paenibacillus glucanolyticus with capability to degrade lignocellulose.</title>
        <authorList>
            <person name="Mathews S.L."/>
            <person name="Pawlak J."/>
            <person name="Grunden A.M."/>
        </authorList>
    </citation>
    <scope>NUCLEOTIDE SEQUENCE [LARGE SCALE GENOMIC DNA]</scope>
    <source>
        <strain evidence="7">SLM1</strain>
    </source>
</reference>
<dbReference type="PANTHER" id="PTHR11452:SF75">
    <property type="entry name" value="ALPHA-GALACTOSIDASE MEL1"/>
    <property type="match status" value="1"/>
</dbReference>
<dbReference type="InterPro" id="IPR006311">
    <property type="entry name" value="TAT_signal"/>
</dbReference>
<dbReference type="GO" id="GO:0030246">
    <property type="term" value="F:carbohydrate binding"/>
    <property type="evidence" value="ECO:0007669"/>
    <property type="project" value="InterPro"/>
</dbReference>
<dbReference type="EMBL" id="LWMH01000002">
    <property type="protein sequence ID" value="KZS43955.1"/>
    <property type="molecule type" value="Genomic_DNA"/>
</dbReference>
<dbReference type="Proteomes" id="UP000076796">
    <property type="component" value="Unassembled WGS sequence"/>
</dbReference>
<dbReference type="OrthoDB" id="1031955at2"/>
<dbReference type="AlphaFoldDB" id="A0A163EQX2"/>
<keyword evidence="4" id="KW-0326">Glycosidase</keyword>
<dbReference type="SUPFAM" id="SSF49785">
    <property type="entry name" value="Galactose-binding domain-like"/>
    <property type="match status" value="1"/>
</dbReference>
<proteinExistence type="inferred from homology"/>
<comment type="similarity">
    <text evidence="1">Belongs to the glycosyl hydrolase 27 family.</text>
</comment>
<dbReference type="PROSITE" id="PS51318">
    <property type="entry name" value="TAT"/>
    <property type="match status" value="1"/>
</dbReference>
<dbReference type="InterPro" id="IPR041233">
    <property type="entry name" value="Melibiase_C"/>
</dbReference>
<dbReference type="GeneID" id="97554478"/>
<evidence type="ECO:0000313" key="7">
    <source>
        <dbReference type="EMBL" id="KZS43955.1"/>
    </source>
</evidence>